<dbReference type="EMBL" id="BJYG01000035">
    <property type="protein sequence ID" value="GEN64182.1"/>
    <property type="molecule type" value="Genomic_DNA"/>
</dbReference>
<evidence type="ECO:0000256" key="2">
    <source>
        <dbReference type="ARBA" id="ARBA00022737"/>
    </source>
</evidence>
<evidence type="ECO:0000313" key="6">
    <source>
        <dbReference type="Proteomes" id="UP000321746"/>
    </source>
</evidence>
<gene>
    <name evidence="5" type="ORF">AOE01nite_24060</name>
</gene>
<dbReference type="InterPro" id="IPR036873">
    <property type="entry name" value="Rhodanese-like_dom_sf"/>
</dbReference>
<dbReference type="PROSITE" id="PS00683">
    <property type="entry name" value="RHODANESE_2"/>
    <property type="match status" value="1"/>
</dbReference>
<dbReference type="Proteomes" id="UP000321746">
    <property type="component" value="Unassembled WGS sequence"/>
</dbReference>
<dbReference type="CDD" id="cd01449">
    <property type="entry name" value="TST_Repeat_2"/>
    <property type="match status" value="1"/>
</dbReference>
<dbReference type="Pfam" id="PF00581">
    <property type="entry name" value="Rhodanese"/>
    <property type="match status" value="2"/>
</dbReference>
<dbReference type="PANTHER" id="PTHR11364:SF27">
    <property type="entry name" value="SULFURTRANSFERASE"/>
    <property type="match status" value="1"/>
</dbReference>
<feature type="domain" description="Rhodanese" evidence="4">
    <location>
        <begin position="167"/>
        <end position="281"/>
    </location>
</feature>
<dbReference type="GO" id="GO:0004792">
    <property type="term" value="F:thiosulfate-cyanide sulfurtransferase activity"/>
    <property type="evidence" value="ECO:0007669"/>
    <property type="project" value="InterPro"/>
</dbReference>
<dbReference type="InterPro" id="IPR001763">
    <property type="entry name" value="Rhodanese-like_dom"/>
</dbReference>
<keyword evidence="1 3" id="KW-0808">Transferase</keyword>
<evidence type="ECO:0000259" key="4">
    <source>
        <dbReference type="PROSITE" id="PS50206"/>
    </source>
</evidence>
<keyword evidence="6" id="KW-1185">Reference proteome</keyword>
<dbReference type="InterPro" id="IPR045078">
    <property type="entry name" value="TST/MPST-like"/>
</dbReference>
<protein>
    <recommendedName>
        <fullName evidence="3">Sulfurtransferase</fullName>
    </recommendedName>
</protein>
<proteinExistence type="predicted"/>
<dbReference type="InterPro" id="IPR001307">
    <property type="entry name" value="Thiosulphate_STrfase_CS"/>
</dbReference>
<dbReference type="PROSITE" id="PS50206">
    <property type="entry name" value="RHODANESE_3"/>
    <property type="match status" value="2"/>
</dbReference>
<organism evidence="5 6">
    <name type="scientific">Acetobacter oeni</name>
    <dbReference type="NCBI Taxonomy" id="304077"/>
    <lineage>
        <taxon>Bacteria</taxon>
        <taxon>Pseudomonadati</taxon>
        <taxon>Pseudomonadota</taxon>
        <taxon>Alphaproteobacteria</taxon>
        <taxon>Acetobacterales</taxon>
        <taxon>Acetobacteraceae</taxon>
        <taxon>Acetobacter</taxon>
    </lineage>
</organism>
<dbReference type="SMART" id="SM00450">
    <property type="entry name" value="RHOD"/>
    <property type="match status" value="2"/>
</dbReference>
<sequence length="286" mass="30349">MTMSSPLISSRELIAARATRAIVALDATAKLPGEQTDPEKKLLETHLPGARRFDIELFSDPENPLPHMAPSAAGFARQAGRLGLTRDTEIVFYDQGNIASSCRAWWLARLFGHERVRILDGGLPAWRNAGGSVEAGVPAPVPEARYETRLNTRFLKGLGDMLALCAGGGETAILDARSRGRFDGTAPEPRPGLSSGHMPGAANLPFGELLTEERLFLPPDVLRQRFAKAGVHGNMPLVATCGSGMTAAAIVFGAEIAGLGPASLYDGSWAEWAAMPGAPIEKTNQA</sequence>
<comment type="caution">
    <text evidence="5">The sequence shown here is derived from an EMBL/GenBank/DDBJ whole genome shotgun (WGS) entry which is preliminary data.</text>
</comment>
<dbReference type="CDD" id="cd01448">
    <property type="entry name" value="TST_Repeat_1"/>
    <property type="match status" value="1"/>
</dbReference>
<keyword evidence="2" id="KW-0677">Repeat</keyword>
<dbReference type="PANTHER" id="PTHR11364">
    <property type="entry name" value="THIOSULFATE SULFERTANSFERASE"/>
    <property type="match status" value="1"/>
</dbReference>
<dbReference type="AlphaFoldDB" id="A0A511XMK8"/>
<dbReference type="Gene3D" id="3.40.250.10">
    <property type="entry name" value="Rhodanese-like domain"/>
    <property type="match status" value="2"/>
</dbReference>
<reference evidence="5 6" key="1">
    <citation type="submission" date="2019-07" db="EMBL/GenBank/DDBJ databases">
        <title>Whole genome shotgun sequence of Acetobacter oeni NBRC 105207.</title>
        <authorList>
            <person name="Hosoyama A."/>
            <person name="Uohara A."/>
            <person name="Ohji S."/>
            <person name="Ichikawa N."/>
        </authorList>
    </citation>
    <scope>NUCLEOTIDE SEQUENCE [LARGE SCALE GENOMIC DNA]</scope>
    <source>
        <strain evidence="5 6">NBRC 105207</strain>
    </source>
</reference>
<accession>A0A511XMK8</accession>
<evidence type="ECO:0000256" key="3">
    <source>
        <dbReference type="RuleBase" id="RU000507"/>
    </source>
</evidence>
<evidence type="ECO:0000256" key="1">
    <source>
        <dbReference type="ARBA" id="ARBA00022679"/>
    </source>
</evidence>
<feature type="domain" description="Rhodanese" evidence="4">
    <location>
        <begin position="31"/>
        <end position="135"/>
    </location>
</feature>
<dbReference type="SUPFAM" id="SSF52821">
    <property type="entry name" value="Rhodanese/Cell cycle control phosphatase"/>
    <property type="match status" value="2"/>
</dbReference>
<dbReference type="FunFam" id="3.40.250.10:FF:000001">
    <property type="entry name" value="Sulfurtransferase"/>
    <property type="match status" value="1"/>
</dbReference>
<name>A0A511XMK8_9PROT</name>
<evidence type="ECO:0000313" key="5">
    <source>
        <dbReference type="EMBL" id="GEN64182.1"/>
    </source>
</evidence>